<reference evidence="2 3" key="1">
    <citation type="journal article" date="2018" name="Mol. Biol. Evol.">
        <title>Broad Genomic Sampling Reveals a Smut Pathogenic Ancestry of the Fungal Clade Ustilaginomycotina.</title>
        <authorList>
            <person name="Kijpornyongpan T."/>
            <person name="Mondo S.J."/>
            <person name="Barry K."/>
            <person name="Sandor L."/>
            <person name="Lee J."/>
            <person name="Lipzen A."/>
            <person name="Pangilinan J."/>
            <person name="LaButti K."/>
            <person name="Hainaut M."/>
            <person name="Henrissat B."/>
            <person name="Grigoriev I.V."/>
            <person name="Spatafora J.W."/>
            <person name="Aime M.C."/>
        </authorList>
    </citation>
    <scope>NUCLEOTIDE SEQUENCE [LARGE SCALE GENOMIC DNA]</scope>
    <source>
        <strain evidence="2 3">MCA 4186</strain>
    </source>
</reference>
<sequence>MDDTHDGLPPILGLDDVPPASAAPPRPRAPASGDGPVPLRMPAILVNPRVRHLGGAAGAAAPPPVRAAPAGKRKKDLGQRKLRRAENAVLFGNPHAVPPRPRDYSLLHPNPLRAPKAPLPAALRQMQRGSAPSGPPEGSATDAAALAARAASSASGQFRLSLREAHWVLSQRLGLQRSSSRARNVGNMEASDETLHLSGLAGNAAHAHDDLGPAQALVRRAERELVDWLRQDVHVGPSMTRARIFVNADFEELPQGGEEAQEASDDEPPQFAEKMRAPHAVVWIIPDAFLRLAVHCLARIHGCPSFSKDAPQRPGSGESAAVVRETWILHPRPLARPRASAAGLAHAPAGGLETPPTTDLGTDLSTDAGTDLGTDSELYSASEAGDDWESASIEGDRTAREETPGQHTLRALEEEDDDGLLSDDDDWHADLDSDSASVGSGSLADSMASLTVPDEP</sequence>
<feature type="compositionally biased region" description="Acidic residues" evidence="1">
    <location>
        <begin position="413"/>
        <end position="427"/>
    </location>
</feature>
<feature type="region of interest" description="Disordered" evidence="1">
    <location>
        <begin position="339"/>
        <end position="456"/>
    </location>
</feature>
<gene>
    <name evidence="2" type="ORF">FA09DRAFT_340933</name>
</gene>
<protein>
    <submittedName>
        <fullName evidence="2">Uncharacterized protein</fullName>
    </submittedName>
</protein>
<dbReference type="EMBL" id="KZ819303">
    <property type="protein sequence ID" value="PWN95604.1"/>
    <property type="molecule type" value="Genomic_DNA"/>
</dbReference>
<feature type="compositionally biased region" description="Polar residues" evidence="1">
    <location>
        <begin position="355"/>
        <end position="368"/>
    </location>
</feature>
<dbReference type="RefSeq" id="XP_025595883.1">
    <property type="nucleotide sequence ID" value="XM_025744379.1"/>
</dbReference>
<organism evidence="2 3">
    <name type="scientific">Tilletiopsis washingtonensis</name>
    <dbReference type="NCBI Taxonomy" id="58919"/>
    <lineage>
        <taxon>Eukaryota</taxon>
        <taxon>Fungi</taxon>
        <taxon>Dikarya</taxon>
        <taxon>Basidiomycota</taxon>
        <taxon>Ustilaginomycotina</taxon>
        <taxon>Exobasidiomycetes</taxon>
        <taxon>Entylomatales</taxon>
        <taxon>Entylomatales incertae sedis</taxon>
        <taxon>Tilletiopsis</taxon>
    </lineage>
</organism>
<proteinExistence type="predicted"/>
<keyword evidence="3" id="KW-1185">Reference proteome</keyword>
<evidence type="ECO:0000313" key="2">
    <source>
        <dbReference type="EMBL" id="PWN95604.1"/>
    </source>
</evidence>
<accession>A0A316Z3F0</accession>
<feature type="compositionally biased region" description="Basic and acidic residues" evidence="1">
    <location>
        <begin position="394"/>
        <end position="404"/>
    </location>
</feature>
<evidence type="ECO:0000313" key="3">
    <source>
        <dbReference type="Proteomes" id="UP000245946"/>
    </source>
</evidence>
<feature type="region of interest" description="Disordered" evidence="1">
    <location>
        <begin position="55"/>
        <end position="77"/>
    </location>
</feature>
<dbReference type="Proteomes" id="UP000245946">
    <property type="component" value="Unassembled WGS sequence"/>
</dbReference>
<feature type="region of interest" description="Disordered" evidence="1">
    <location>
        <begin position="1"/>
        <end position="40"/>
    </location>
</feature>
<dbReference type="AlphaFoldDB" id="A0A316Z3F0"/>
<dbReference type="OrthoDB" id="10256743at2759"/>
<name>A0A316Z3F0_9BASI</name>
<feature type="compositionally biased region" description="Low complexity" evidence="1">
    <location>
        <begin position="339"/>
        <end position="352"/>
    </location>
</feature>
<dbReference type="GeneID" id="37271923"/>
<dbReference type="STRING" id="58919.A0A316Z3F0"/>
<evidence type="ECO:0000256" key="1">
    <source>
        <dbReference type="SAM" id="MobiDB-lite"/>
    </source>
</evidence>